<sequence length="196" mass="21769">MQRDGYKSSFLLQFPNFGIIFSKFYRPYIHISSKIYKKFCPKFENFATKATFVTISKYKVMFKKKVTILLMLCVMCYVLCGLASFCSAQSSLVDTIGNCKDTGNCQLNDFMRVVIQASDIILGLVGSLALLMFIYGGVMFLISAGSSERVTQAKQIIIGAVIGLVIVFTSYTIINFTAQALGIQSSGGILHSDWFK</sequence>
<dbReference type="Proteomes" id="UP000230869">
    <property type="component" value="Unassembled WGS sequence"/>
</dbReference>
<reference evidence="2 3" key="1">
    <citation type="submission" date="2017-09" db="EMBL/GenBank/DDBJ databases">
        <title>Depth-based differentiation of microbial function through sediment-hosted aquifers and enrichment of novel symbionts in the deep terrestrial subsurface.</title>
        <authorList>
            <person name="Probst A.J."/>
            <person name="Ladd B."/>
            <person name="Jarett J.K."/>
            <person name="Geller-Mcgrath D.E."/>
            <person name="Sieber C.M."/>
            <person name="Emerson J.B."/>
            <person name="Anantharaman K."/>
            <person name="Thomas B.C."/>
            <person name="Malmstrom R."/>
            <person name="Stieglmeier M."/>
            <person name="Klingl A."/>
            <person name="Woyke T."/>
            <person name="Ryan C.M."/>
            <person name="Banfield J.F."/>
        </authorList>
    </citation>
    <scope>NUCLEOTIDE SEQUENCE [LARGE SCALE GENOMIC DNA]</scope>
    <source>
        <strain evidence="2">CG11_big_fil_rev_8_21_14_0_20_39_10</strain>
    </source>
</reference>
<gene>
    <name evidence="2" type="ORF">COV49_04200</name>
</gene>
<organism evidence="2 3">
    <name type="scientific">Candidatus Falkowbacteria bacterium CG11_big_fil_rev_8_21_14_0_20_39_10</name>
    <dbReference type="NCBI Taxonomy" id="1974570"/>
    <lineage>
        <taxon>Bacteria</taxon>
        <taxon>Candidatus Falkowiibacteriota</taxon>
    </lineage>
</organism>
<proteinExistence type="predicted"/>
<feature type="transmembrane region" description="Helical" evidence="1">
    <location>
        <begin position="66"/>
        <end position="85"/>
    </location>
</feature>
<dbReference type="InterPro" id="IPR043993">
    <property type="entry name" value="T4SS_pilin"/>
</dbReference>
<accession>A0A2M6K853</accession>
<dbReference type="Pfam" id="PF18895">
    <property type="entry name" value="T4SS_pilin"/>
    <property type="match status" value="1"/>
</dbReference>
<feature type="transmembrane region" description="Helical" evidence="1">
    <location>
        <begin position="156"/>
        <end position="174"/>
    </location>
</feature>
<keyword evidence="1" id="KW-0812">Transmembrane</keyword>
<dbReference type="AlphaFoldDB" id="A0A2M6K853"/>
<protein>
    <recommendedName>
        <fullName evidence="4">TrbC/VIRB2 family protein</fullName>
    </recommendedName>
</protein>
<evidence type="ECO:0008006" key="4">
    <source>
        <dbReference type="Google" id="ProtNLM"/>
    </source>
</evidence>
<evidence type="ECO:0000313" key="2">
    <source>
        <dbReference type="EMBL" id="PIR12810.1"/>
    </source>
</evidence>
<evidence type="ECO:0000256" key="1">
    <source>
        <dbReference type="SAM" id="Phobius"/>
    </source>
</evidence>
<feature type="transmembrane region" description="Helical" evidence="1">
    <location>
        <begin position="120"/>
        <end position="144"/>
    </location>
</feature>
<keyword evidence="1" id="KW-0472">Membrane</keyword>
<evidence type="ECO:0000313" key="3">
    <source>
        <dbReference type="Proteomes" id="UP000230869"/>
    </source>
</evidence>
<name>A0A2M6K853_9BACT</name>
<comment type="caution">
    <text evidence="2">The sequence shown here is derived from an EMBL/GenBank/DDBJ whole genome shotgun (WGS) entry which is preliminary data.</text>
</comment>
<dbReference type="EMBL" id="PCWW01000070">
    <property type="protein sequence ID" value="PIR12810.1"/>
    <property type="molecule type" value="Genomic_DNA"/>
</dbReference>
<keyword evidence="1" id="KW-1133">Transmembrane helix</keyword>